<organism evidence="1 2">
    <name type="scientific">Trichinella spiralis</name>
    <name type="common">Trichina worm</name>
    <dbReference type="NCBI Taxonomy" id="6334"/>
    <lineage>
        <taxon>Eukaryota</taxon>
        <taxon>Metazoa</taxon>
        <taxon>Ecdysozoa</taxon>
        <taxon>Nematoda</taxon>
        <taxon>Enoplea</taxon>
        <taxon>Dorylaimia</taxon>
        <taxon>Trichinellida</taxon>
        <taxon>Trichinellidae</taxon>
        <taxon>Trichinella</taxon>
    </lineage>
</organism>
<accession>A0A0V1C1N2</accession>
<sequence length="90" mass="10583">MSKIRQDRRSQLFLINISSTSIHIPHLNLPLNIVKLLLNFFSNMSFFEKCKGGEVDYEGTLVENKRIEIKPQLRLKLTSGFFKLPFHYDQ</sequence>
<dbReference type="EMBL" id="JYDH01000002">
    <property type="protein sequence ID" value="KRY42910.1"/>
    <property type="molecule type" value="Genomic_DNA"/>
</dbReference>
<reference evidence="1 2" key="1">
    <citation type="submission" date="2015-01" db="EMBL/GenBank/DDBJ databases">
        <title>Evolution of Trichinella species and genotypes.</title>
        <authorList>
            <person name="Korhonen P.K."/>
            <person name="Edoardo P."/>
            <person name="Giuseppe L.R."/>
            <person name="Gasser R.B."/>
        </authorList>
    </citation>
    <scope>NUCLEOTIDE SEQUENCE [LARGE SCALE GENOMIC DNA]</scope>
    <source>
        <strain evidence="1">ISS3</strain>
    </source>
</reference>
<dbReference type="OrthoDB" id="10603667at2759"/>
<dbReference type="InParanoid" id="A0A0V1C1N2"/>
<comment type="caution">
    <text evidence="1">The sequence shown here is derived from an EMBL/GenBank/DDBJ whole genome shotgun (WGS) entry which is preliminary data.</text>
</comment>
<proteinExistence type="predicted"/>
<keyword evidence="2" id="KW-1185">Reference proteome</keyword>
<dbReference type="AlphaFoldDB" id="A0A0V1C1N2"/>
<evidence type="ECO:0000313" key="1">
    <source>
        <dbReference type="EMBL" id="KRY42910.1"/>
    </source>
</evidence>
<protein>
    <submittedName>
        <fullName evidence="1">Uncharacterized protein</fullName>
    </submittedName>
</protein>
<evidence type="ECO:0000313" key="2">
    <source>
        <dbReference type="Proteomes" id="UP000054776"/>
    </source>
</evidence>
<gene>
    <name evidence="1" type="ORF">T01_8686</name>
</gene>
<dbReference type="Proteomes" id="UP000054776">
    <property type="component" value="Unassembled WGS sequence"/>
</dbReference>
<name>A0A0V1C1N2_TRISP</name>